<dbReference type="EMBL" id="QGKM01000095">
    <property type="protein sequence ID" value="PWQ92340.1"/>
    <property type="molecule type" value="Genomic_DNA"/>
</dbReference>
<dbReference type="RefSeq" id="WP_109839733.1">
    <property type="nucleotide sequence ID" value="NZ_QGKM01000095.1"/>
</dbReference>
<proteinExistence type="predicted"/>
<sequence length="84" mass="9653">MADIEFSAEEKSVIVDKIQRYFDEELGQEIGGFDAEFLLDFFSHEVGAYYYNQGLNDAKGLIEERLTSLTDAIYEIEKPTTFAR</sequence>
<organism evidence="1 2">
    <name type="scientific">Leucothrix pacifica</name>
    <dbReference type="NCBI Taxonomy" id="1247513"/>
    <lineage>
        <taxon>Bacteria</taxon>
        <taxon>Pseudomonadati</taxon>
        <taxon>Pseudomonadota</taxon>
        <taxon>Gammaproteobacteria</taxon>
        <taxon>Thiotrichales</taxon>
        <taxon>Thiotrichaceae</taxon>
        <taxon>Leucothrix</taxon>
    </lineage>
</organism>
<evidence type="ECO:0000313" key="2">
    <source>
        <dbReference type="Proteomes" id="UP000245539"/>
    </source>
</evidence>
<dbReference type="Proteomes" id="UP000245539">
    <property type="component" value="Unassembled WGS sequence"/>
</dbReference>
<protein>
    <submittedName>
        <fullName evidence="1">DUF2164 domain-containing protein</fullName>
    </submittedName>
</protein>
<keyword evidence="2" id="KW-1185">Reference proteome</keyword>
<dbReference type="Pfam" id="PF09932">
    <property type="entry name" value="DUF2164"/>
    <property type="match status" value="1"/>
</dbReference>
<gene>
    <name evidence="1" type="ORF">DKW60_21585</name>
</gene>
<reference evidence="1 2" key="1">
    <citation type="submission" date="2018-05" db="EMBL/GenBank/DDBJ databases">
        <title>Leucothrix arctica sp. nov., isolated from Arctic seawater.</title>
        <authorList>
            <person name="Choi A."/>
            <person name="Baek K."/>
        </authorList>
    </citation>
    <scope>NUCLEOTIDE SEQUENCE [LARGE SCALE GENOMIC DNA]</scope>
    <source>
        <strain evidence="1 2">JCM 18388</strain>
    </source>
</reference>
<accession>A0A317C7Q0</accession>
<dbReference type="OrthoDB" id="6629495at2"/>
<evidence type="ECO:0000313" key="1">
    <source>
        <dbReference type="EMBL" id="PWQ92340.1"/>
    </source>
</evidence>
<dbReference type="InterPro" id="IPR018680">
    <property type="entry name" value="DUF2164"/>
</dbReference>
<name>A0A317C7Q0_9GAMM</name>
<comment type="caution">
    <text evidence="1">The sequence shown here is derived from an EMBL/GenBank/DDBJ whole genome shotgun (WGS) entry which is preliminary data.</text>
</comment>
<dbReference type="AlphaFoldDB" id="A0A317C7Q0"/>